<evidence type="ECO:0000313" key="4">
    <source>
        <dbReference type="Proteomes" id="UP000002730"/>
    </source>
</evidence>
<feature type="domain" description="FAD/NAD(P)-binding" evidence="1">
    <location>
        <begin position="139"/>
        <end position="443"/>
    </location>
</feature>
<sequence>MDRFKRTPAREEKLEDRITNFNEVCTGYDEDSALTEASRCLNCKNPKCKANCPVNMSIPDFIASIKEKNYEEAARIIDKHSALSAICSRVCPQEKQCEGNCVLGIKGESISIGNLERFVSDWARENNCEFLDKEEANGKKVAVIGSGPAGLTCARDLAKLGYEVTIFESMDVPGGILMHGIPEFRLPKKTIVKHEIEKVQRVGVKIETGVTIGRDFTLDSLLNEKGFDAIFIGAGAGISKEMRIPGENANGVYPGIDLLSSVNTNGGHSPLLKAGERLAVIGGGNVAMDVARVAIRLGAKVQVVYRRSEEELPAREVEIEHTKAEGAEFNFLTNPIEVLTDEEGKVTGMRCVKMALGEPDESGRRRPVVVEGSEFVMEVDKVAMALGSDPSTEVMEATNGVERTKWNSIIIDEETGRTSNEKIFAGGDIVTGAETVIKAMSAGRKAAKAIDEYLKTI</sequence>
<dbReference type="eggNOG" id="COG0493">
    <property type="taxonomic scope" value="Bacteria"/>
</dbReference>
<dbReference type="InterPro" id="IPR009051">
    <property type="entry name" value="Helical_ferredxn"/>
</dbReference>
<dbReference type="NCBIfam" id="TIGR01316">
    <property type="entry name" value="gltA"/>
    <property type="match status" value="1"/>
</dbReference>
<dbReference type="PANTHER" id="PTHR42783:SF3">
    <property type="entry name" value="GLUTAMATE SYNTHASE [NADPH] SMALL CHAIN-RELATED"/>
    <property type="match status" value="1"/>
</dbReference>
<dbReference type="Pfam" id="PF07992">
    <property type="entry name" value="Pyr_redox_2"/>
    <property type="match status" value="1"/>
</dbReference>
<dbReference type="Gene3D" id="1.10.1060.10">
    <property type="entry name" value="Alpha-helical ferredoxin"/>
    <property type="match status" value="1"/>
</dbReference>
<dbReference type="RefSeq" id="WP_010075760.1">
    <property type="nucleotide sequence ID" value="NC_014393.1"/>
</dbReference>
<dbReference type="Gene3D" id="3.50.50.60">
    <property type="entry name" value="FAD/NAD(P)-binding domain"/>
    <property type="match status" value="2"/>
</dbReference>
<dbReference type="OrthoDB" id="9803192at2"/>
<dbReference type="InterPro" id="IPR028261">
    <property type="entry name" value="DPD_II"/>
</dbReference>
<dbReference type="InterPro" id="IPR006004">
    <property type="entry name" value="SudA-like"/>
</dbReference>
<gene>
    <name evidence="3" type="ordered locus">Clocel_2971</name>
</gene>
<dbReference type="PANTHER" id="PTHR42783">
    <property type="entry name" value="GLUTAMATE SYNTHASE [NADPH] SMALL CHAIN"/>
    <property type="match status" value="1"/>
</dbReference>
<dbReference type="Pfam" id="PF14691">
    <property type="entry name" value="Fer4_20"/>
    <property type="match status" value="1"/>
</dbReference>
<proteinExistence type="predicted"/>
<organism evidence="3 4">
    <name type="scientific">Clostridium cellulovorans (strain ATCC 35296 / DSM 3052 / OCM 3 / 743B)</name>
    <dbReference type="NCBI Taxonomy" id="573061"/>
    <lineage>
        <taxon>Bacteria</taxon>
        <taxon>Bacillati</taxon>
        <taxon>Bacillota</taxon>
        <taxon>Clostridia</taxon>
        <taxon>Eubacteriales</taxon>
        <taxon>Clostridiaceae</taxon>
        <taxon>Clostridium</taxon>
    </lineage>
</organism>
<dbReference type="InterPro" id="IPR023753">
    <property type="entry name" value="FAD/NAD-binding_dom"/>
</dbReference>
<dbReference type="AlphaFoldDB" id="D9ST01"/>
<dbReference type="GO" id="GO:0016491">
    <property type="term" value="F:oxidoreductase activity"/>
    <property type="evidence" value="ECO:0007669"/>
    <property type="project" value="InterPro"/>
</dbReference>
<dbReference type="EMBL" id="CP002160">
    <property type="protein sequence ID" value="ADL52663.1"/>
    <property type="molecule type" value="Genomic_DNA"/>
</dbReference>
<dbReference type="GO" id="GO:0051536">
    <property type="term" value="F:iron-sulfur cluster binding"/>
    <property type="evidence" value="ECO:0007669"/>
    <property type="project" value="InterPro"/>
</dbReference>
<dbReference type="HOGENOM" id="CLU_000422_3_3_9"/>
<evidence type="ECO:0000259" key="2">
    <source>
        <dbReference type="Pfam" id="PF14691"/>
    </source>
</evidence>
<dbReference type="PRINTS" id="PR00419">
    <property type="entry name" value="ADXRDTASE"/>
</dbReference>
<feature type="domain" description="Dihydroprymidine dehydrogenase" evidence="2">
    <location>
        <begin position="17"/>
        <end position="127"/>
    </location>
</feature>
<dbReference type="SUPFAM" id="SSF51971">
    <property type="entry name" value="Nucleotide-binding domain"/>
    <property type="match status" value="2"/>
</dbReference>
<accession>D9ST01</accession>
<dbReference type="InterPro" id="IPR036188">
    <property type="entry name" value="FAD/NAD-bd_sf"/>
</dbReference>
<keyword evidence="4" id="KW-1185">Reference proteome</keyword>
<dbReference type="STRING" id="573061.Clocel_2971"/>
<evidence type="ECO:0000313" key="3">
    <source>
        <dbReference type="EMBL" id="ADL52663.1"/>
    </source>
</evidence>
<dbReference type="KEGG" id="ccb:Clocel_2971"/>
<name>D9ST01_CLOC7</name>
<reference evidence="3 4" key="1">
    <citation type="submission" date="2010-08" db="EMBL/GenBank/DDBJ databases">
        <title>Complete sequence of Clostridium cellulovorans 743B.</title>
        <authorList>
            <consortium name="US DOE Joint Genome Institute"/>
            <person name="Lucas S."/>
            <person name="Copeland A."/>
            <person name="Lapidus A."/>
            <person name="Cheng J.-F."/>
            <person name="Bruce D."/>
            <person name="Goodwin L."/>
            <person name="Pitluck S."/>
            <person name="Chertkov O."/>
            <person name="Detter J.C."/>
            <person name="Han C."/>
            <person name="Tapia R."/>
            <person name="Land M."/>
            <person name="Hauser L."/>
            <person name="Chang Y.-J."/>
            <person name="Jeffries C."/>
            <person name="Kyrpides N."/>
            <person name="Ivanova N."/>
            <person name="Mikhailova N."/>
            <person name="Hemme C.L."/>
            <person name="Woyke T."/>
        </authorList>
    </citation>
    <scope>NUCLEOTIDE SEQUENCE [LARGE SCALE GENOMIC DNA]</scope>
    <source>
        <strain evidence="4">ATCC 35296 / DSM 3052 / OCM 3 / 743B</strain>
    </source>
</reference>
<evidence type="ECO:0000259" key="1">
    <source>
        <dbReference type="Pfam" id="PF07992"/>
    </source>
</evidence>
<dbReference type="SUPFAM" id="SSF46548">
    <property type="entry name" value="alpha-helical ferredoxin"/>
    <property type="match status" value="1"/>
</dbReference>
<protein>
    <submittedName>
        <fullName evidence="3">Glutamate synthase (NADPH), homotetrameric</fullName>
    </submittedName>
</protein>
<dbReference type="Proteomes" id="UP000002730">
    <property type="component" value="Chromosome"/>
</dbReference>